<protein>
    <submittedName>
        <fullName evidence="8">Cytochrome c-type biogenesis protein Ccs1/ResB</fullName>
    </submittedName>
</protein>
<dbReference type="Pfam" id="PF05140">
    <property type="entry name" value="ResB"/>
    <property type="match status" value="2"/>
</dbReference>
<dbReference type="PANTHER" id="PTHR31566">
    <property type="entry name" value="CYTOCHROME C BIOGENESIS PROTEIN CCS1, CHLOROPLASTIC"/>
    <property type="match status" value="1"/>
</dbReference>
<dbReference type="AlphaFoldDB" id="A0A3B0VHN4"/>
<evidence type="ECO:0000256" key="5">
    <source>
        <dbReference type="ARBA" id="ARBA00023136"/>
    </source>
</evidence>
<evidence type="ECO:0000256" key="3">
    <source>
        <dbReference type="ARBA" id="ARBA00022748"/>
    </source>
</evidence>
<feature type="transmembrane region" description="Helical" evidence="6">
    <location>
        <begin position="40"/>
        <end position="62"/>
    </location>
</feature>
<feature type="domain" description="ResB-like" evidence="7">
    <location>
        <begin position="241"/>
        <end position="311"/>
    </location>
</feature>
<dbReference type="GO" id="GO:0017004">
    <property type="term" value="P:cytochrome complex assembly"/>
    <property type="evidence" value="ECO:0007669"/>
    <property type="project" value="UniProtKB-KW"/>
</dbReference>
<comment type="subcellular location">
    <subcellularLocation>
        <location evidence="1">Membrane</location>
        <topology evidence="1">Multi-pass membrane protein</topology>
    </subcellularLocation>
</comment>
<keyword evidence="2 6" id="KW-0812">Transmembrane</keyword>
<evidence type="ECO:0000256" key="2">
    <source>
        <dbReference type="ARBA" id="ARBA00022692"/>
    </source>
</evidence>
<keyword evidence="3" id="KW-0201">Cytochrome c-type biogenesis</keyword>
<feature type="non-terminal residue" evidence="8">
    <location>
        <position position="1"/>
    </location>
</feature>
<keyword evidence="5 6" id="KW-0472">Membrane</keyword>
<feature type="domain" description="ResB-like" evidence="7">
    <location>
        <begin position="3"/>
        <end position="186"/>
    </location>
</feature>
<dbReference type="InterPro" id="IPR023494">
    <property type="entry name" value="Cyt_c_bgen_Ccs1/CcsB/ResB"/>
</dbReference>
<gene>
    <name evidence="8" type="ORF">MNBD_DELTA03-865</name>
</gene>
<proteinExistence type="predicted"/>
<evidence type="ECO:0000313" key="8">
    <source>
        <dbReference type="EMBL" id="VAW42441.1"/>
    </source>
</evidence>
<sequence length="330" mass="37180">TQEAVSEVQTIMADAGWKTNQRQVEGGTLLFSQKGSWTRLGVIVVHVSILLIFVGALVGKFYGYKASVMIPEGSSTDVVYRSTPEHPPIPLGFTVRCDKFQLTYYDTGMPKEFRSDLIIQQNGKIVKRKSIVVNDPLQYAGLTFYQASYQAINGQFTALLTNEKTKARQKFILQYPTSQAIKWPGKNVSFGIVDVSGPDMMRRFQYKIWFSDGKGQPSTFWMNQGGSVQIKRPGNNYILTVNPRFATGLQVAKDPGVWIVYTGCIMMILGLIVIFFMSHRRIWAFVSDEKGKTNILVCGQSNKDKIGFEKTMRALYKRFATSQLIVEDKS</sequence>
<keyword evidence="4 6" id="KW-1133">Transmembrane helix</keyword>
<reference evidence="8" key="1">
    <citation type="submission" date="2018-06" db="EMBL/GenBank/DDBJ databases">
        <authorList>
            <person name="Zhirakovskaya E."/>
        </authorList>
    </citation>
    <scope>NUCLEOTIDE SEQUENCE</scope>
</reference>
<organism evidence="8">
    <name type="scientific">hydrothermal vent metagenome</name>
    <dbReference type="NCBI Taxonomy" id="652676"/>
    <lineage>
        <taxon>unclassified sequences</taxon>
        <taxon>metagenomes</taxon>
        <taxon>ecological metagenomes</taxon>
    </lineage>
</organism>
<accession>A0A3B0VHN4</accession>
<evidence type="ECO:0000256" key="1">
    <source>
        <dbReference type="ARBA" id="ARBA00004141"/>
    </source>
</evidence>
<evidence type="ECO:0000259" key="7">
    <source>
        <dbReference type="Pfam" id="PF05140"/>
    </source>
</evidence>
<feature type="transmembrane region" description="Helical" evidence="6">
    <location>
        <begin position="258"/>
        <end position="277"/>
    </location>
</feature>
<dbReference type="EMBL" id="UOEX01000443">
    <property type="protein sequence ID" value="VAW42441.1"/>
    <property type="molecule type" value="Genomic_DNA"/>
</dbReference>
<dbReference type="InterPro" id="IPR007816">
    <property type="entry name" value="ResB-like_domain"/>
</dbReference>
<dbReference type="PANTHER" id="PTHR31566:SF0">
    <property type="entry name" value="CYTOCHROME C BIOGENESIS PROTEIN CCS1, CHLOROPLASTIC"/>
    <property type="match status" value="1"/>
</dbReference>
<evidence type="ECO:0000256" key="6">
    <source>
        <dbReference type="SAM" id="Phobius"/>
    </source>
</evidence>
<dbReference type="GO" id="GO:0016020">
    <property type="term" value="C:membrane"/>
    <property type="evidence" value="ECO:0007669"/>
    <property type="project" value="UniProtKB-SubCell"/>
</dbReference>
<name>A0A3B0VHN4_9ZZZZ</name>
<evidence type="ECO:0000256" key="4">
    <source>
        <dbReference type="ARBA" id="ARBA00022989"/>
    </source>
</evidence>